<reference evidence="1 2" key="1">
    <citation type="journal article" date="2013" name="PLoS ONE">
        <title>Genome-Wide Relatedness of Treponema pedis, from Gingiva and Necrotic Skin Lesions of Pigs, with the Human Oral Pathogen Treponema denticola.</title>
        <authorList>
            <person name="Svartstrom O."/>
            <person name="Mushtaq M."/>
            <person name="Pringle M."/>
            <person name="Segerman B."/>
        </authorList>
    </citation>
    <scope>NUCLEOTIDE SEQUENCE [LARGE SCALE GENOMIC DNA]</scope>
    <source>
        <strain evidence="1">T A4</strain>
    </source>
</reference>
<evidence type="ECO:0000313" key="2">
    <source>
        <dbReference type="Proteomes" id="UP000015620"/>
    </source>
</evidence>
<dbReference type="KEGG" id="tped:TPE_2553"/>
<organism evidence="1 2">
    <name type="scientific">Treponema pedis str. T A4</name>
    <dbReference type="NCBI Taxonomy" id="1291379"/>
    <lineage>
        <taxon>Bacteria</taxon>
        <taxon>Pseudomonadati</taxon>
        <taxon>Spirochaetota</taxon>
        <taxon>Spirochaetia</taxon>
        <taxon>Spirochaetales</taxon>
        <taxon>Treponemataceae</taxon>
        <taxon>Treponema</taxon>
    </lineage>
</organism>
<proteinExistence type="predicted"/>
<dbReference type="EMBL" id="CP004120">
    <property type="protein sequence ID" value="AGT45025.1"/>
    <property type="molecule type" value="Genomic_DNA"/>
</dbReference>
<dbReference type="PATRIC" id="fig|1291379.3.peg.2523"/>
<gene>
    <name evidence="1" type="ORF">TPE_2553</name>
</gene>
<protein>
    <submittedName>
        <fullName evidence="1">Uncharacterized protein</fullName>
    </submittedName>
</protein>
<name>S5ZX38_9SPIR</name>
<dbReference type="AlphaFoldDB" id="S5ZX38"/>
<dbReference type="HOGENOM" id="CLU_3318695_0_0_12"/>
<keyword evidence="2" id="KW-1185">Reference proteome</keyword>
<dbReference type="Proteomes" id="UP000015620">
    <property type="component" value="Chromosome"/>
</dbReference>
<accession>S5ZX38</accession>
<sequence length="39" mass="4869">MIICILRSYYHYACLYNRCQSFYPIMIFKTVLSDFYKPY</sequence>
<dbReference type="STRING" id="1291379.TPE_2553"/>
<evidence type="ECO:0000313" key="1">
    <source>
        <dbReference type="EMBL" id="AGT45025.1"/>
    </source>
</evidence>